<feature type="transmembrane region" description="Helical" evidence="1">
    <location>
        <begin position="608"/>
        <end position="627"/>
    </location>
</feature>
<reference evidence="4" key="1">
    <citation type="submission" date="2017-06" db="EMBL/GenBank/DDBJ databases">
        <title>Genome analysis of Fimbriiglobus ruber SP5, the first member of the order Planctomycetales with confirmed chitinolytic capability.</title>
        <authorList>
            <person name="Ravin N.V."/>
            <person name="Rakitin A.L."/>
            <person name="Ivanova A.A."/>
            <person name="Beletsky A.V."/>
            <person name="Kulichevskaya I.S."/>
            <person name="Mardanov A.V."/>
            <person name="Dedysh S.N."/>
        </authorList>
    </citation>
    <scope>NUCLEOTIDE SEQUENCE [LARGE SCALE GENOMIC DNA]</scope>
    <source>
        <strain evidence="4">SP5</strain>
    </source>
</reference>
<sequence length="633" mass="68320">MSLANPSALLWLLLVIPVVVFYILKIRLKRVPVSTVIFWRQIFDEKKPRSLWQRLRHLVSLLLQLLMVLLLAAALAEPFFSWETTSARRVILVIDNSAGMNATDVAPSRLGKAKEEALQVVAGLRDRDEMAIVTAGGQPRVACGLTGHHKTLREAVDAIPATDAPTSLTDAIASARRLAAEADGSGRETKVVVVTDGCAADAVKLAEGERTQFVTVGGKAANVGITKFQVRRSTIDPIGYEILIEVTNQSDEPSGDFRLAVALNGRPVDVKPLKLNPNQTWSEVIENTTADGGLLTAELVVKGEKDDQPYPDALAADNKAFAVLPKREPVPVHMHSPNGNLFLQKVLEANPLARLTTSREMPKEFPAGAVKVFHREVPAKLPPGQVLVVDPTNGCDLWKLGDVIQNPIVTQQDKESPLMAHVRLDNMLMPGAHKLTFTPTAGRPQVLAGTLGGDPVFTLIERPEGKVVVLTVSLDQADLPFRTAFPILVMNTLGQFTSTHGELREAIPTGGTAEVLLPQTGGEYVLKAPDGTTRPLPGNPGAKVTVGPFDRCGVWAVTSTAPGSAPLDEFAVNLMNKAESDLRPPEGLPANASATSAGLVSGFFGRPVWWYLTVIAFALAAVEWYLYQRRWIS</sequence>
<dbReference type="InterPro" id="IPR024163">
    <property type="entry name" value="Aerotolerance_reg_N"/>
</dbReference>
<feature type="transmembrane region" description="Helical" evidence="1">
    <location>
        <begin position="6"/>
        <end position="24"/>
    </location>
</feature>
<evidence type="ECO:0000259" key="2">
    <source>
        <dbReference type="PROSITE" id="PS50234"/>
    </source>
</evidence>
<dbReference type="SUPFAM" id="SSF53300">
    <property type="entry name" value="vWA-like"/>
    <property type="match status" value="1"/>
</dbReference>
<dbReference type="Gene3D" id="3.40.50.410">
    <property type="entry name" value="von Willebrand factor, type A domain"/>
    <property type="match status" value="1"/>
</dbReference>
<proteinExistence type="predicted"/>
<protein>
    <recommendedName>
        <fullName evidence="2">VWFA domain-containing protein</fullName>
    </recommendedName>
</protein>
<dbReference type="SMART" id="SM00327">
    <property type="entry name" value="VWA"/>
    <property type="match status" value="1"/>
</dbReference>
<feature type="transmembrane region" description="Helical" evidence="1">
    <location>
        <begin position="55"/>
        <end position="76"/>
    </location>
</feature>
<evidence type="ECO:0000256" key="1">
    <source>
        <dbReference type="SAM" id="Phobius"/>
    </source>
</evidence>
<dbReference type="Pfam" id="PF13519">
    <property type="entry name" value="VWA_2"/>
    <property type="match status" value="1"/>
</dbReference>
<accession>A0A225D663</accession>
<dbReference type="AlphaFoldDB" id="A0A225D663"/>
<gene>
    <name evidence="3" type="ORF">FRUB_07874</name>
</gene>
<dbReference type="EMBL" id="NIDE01000015">
    <property type="protein sequence ID" value="OWK36952.1"/>
    <property type="molecule type" value="Genomic_DNA"/>
</dbReference>
<comment type="caution">
    <text evidence="3">The sequence shown here is derived from an EMBL/GenBank/DDBJ whole genome shotgun (WGS) entry which is preliminary data.</text>
</comment>
<dbReference type="PANTHER" id="PTHR37464">
    <property type="entry name" value="BLL2463 PROTEIN"/>
    <property type="match status" value="1"/>
</dbReference>
<dbReference type="PROSITE" id="PS50234">
    <property type="entry name" value="VWFA"/>
    <property type="match status" value="1"/>
</dbReference>
<organism evidence="3 4">
    <name type="scientific">Fimbriiglobus ruber</name>
    <dbReference type="NCBI Taxonomy" id="1908690"/>
    <lineage>
        <taxon>Bacteria</taxon>
        <taxon>Pseudomonadati</taxon>
        <taxon>Planctomycetota</taxon>
        <taxon>Planctomycetia</taxon>
        <taxon>Gemmatales</taxon>
        <taxon>Gemmataceae</taxon>
        <taxon>Fimbriiglobus</taxon>
    </lineage>
</organism>
<evidence type="ECO:0000313" key="4">
    <source>
        <dbReference type="Proteomes" id="UP000214646"/>
    </source>
</evidence>
<keyword evidence="4" id="KW-1185">Reference proteome</keyword>
<dbReference type="InterPro" id="IPR002035">
    <property type="entry name" value="VWF_A"/>
</dbReference>
<feature type="domain" description="VWFA" evidence="2">
    <location>
        <begin position="89"/>
        <end position="217"/>
    </location>
</feature>
<name>A0A225D663_9BACT</name>
<keyword evidence="1" id="KW-0472">Membrane</keyword>
<dbReference type="Pfam" id="PF07584">
    <property type="entry name" value="BatA"/>
    <property type="match status" value="1"/>
</dbReference>
<keyword evidence="1" id="KW-0812">Transmembrane</keyword>
<evidence type="ECO:0000313" key="3">
    <source>
        <dbReference type="EMBL" id="OWK36952.1"/>
    </source>
</evidence>
<dbReference type="Proteomes" id="UP000214646">
    <property type="component" value="Unassembled WGS sequence"/>
</dbReference>
<keyword evidence="1" id="KW-1133">Transmembrane helix</keyword>
<dbReference type="OrthoDB" id="5289914at2"/>
<dbReference type="PANTHER" id="PTHR37464:SF1">
    <property type="entry name" value="BLL2463 PROTEIN"/>
    <property type="match status" value="1"/>
</dbReference>
<dbReference type="InterPro" id="IPR036465">
    <property type="entry name" value="vWFA_dom_sf"/>
</dbReference>
<dbReference type="RefSeq" id="WP_088258544.1">
    <property type="nucleotide sequence ID" value="NZ_NIDE01000015.1"/>
</dbReference>
<dbReference type="CDD" id="cd00198">
    <property type="entry name" value="vWFA"/>
    <property type="match status" value="1"/>
</dbReference>